<keyword evidence="2" id="KW-1185">Reference proteome</keyword>
<proteinExistence type="predicted"/>
<dbReference type="InterPro" id="IPR024747">
    <property type="entry name" value="Pyridox_Oxase-rel"/>
</dbReference>
<sequence>MTTSDQSRATNGDDQSNRVSRVGLAQQEGFVRADADALTVGALIRLAGALDTTVADRIRRIPVRGSSALHPVLEHLKEDECLELLALGGSGRLGFELEGRLSVMSVTYTLHDRKLVIRTGATTPIAQYGDGPVAFEVDRIDEAEREGWSVLISGRCSLQPWGRLMDGDNEVLVVIEPEHVSGRRIRTA</sequence>
<reference evidence="1 2" key="1">
    <citation type="journal article" date="2015" name="Stand. Genomic Sci.">
        <title>Genomic Encyclopedia of Bacterial and Archaeal Type Strains, Phase III: the genomes of soil and plant-associated and newly described type strains.</title>
        <authorList>
            <person name="Whitman W.B."/>
            <person name="Woyke T."/>
            <person name="Klenk H.P."/>
            <person name="Zhou Y."/>
            <person name="Lilburn T.G."/>
            <person name="Beck B.J."/>
            <person name="De Vos P."/>
            <person name="Vandamme P."/>
            <person name="Eisen J.A."/>
            <person name="Garrity G."/>
            <person name="Hugenholtz P."/>
            <person name="Kyrpides N.C."/>
        </authorList>
    </citation>
    <scope>NUCLEOTIDE SEQUENCE [LARGE SCALE GENOMIC DNA]</scope>
    <source>
        <strain evidence="1 2">VKM Ac-2572</strain>
    </source>
</reference>
<organism evidence="1 2">
    <name type="scientific">Kribbella steppae</name>
    <dbReference type="NCBI Taxonomy" id="2512223"/>
    <lineage>
        <taxon>Bacteria</taxon>
        <taxon>Bacillati</taxon>
        <taxon>Actinomycetota</taxon>
        <taxon>Actinomycetes</taxon>
        <taxon>Propionibacteriales</taxon>
        <taxon>Kribbellaceae</taxon>
        <taxon>Kribbella</taxon>
    </lineage>
</organism>
<dbReference type="Gene3D" id="2.30.110.10">
    <property type="entry name" value="Electron Transport, Fmn-binding Protein, Chain A"/>
    <property type="match status" value="1"/>
</dbReference>
<dbReference type="EMBL" id="SLWN01000012">
    <property type="protein sequence ID" value="TCO20481.1"/>
    <property type="molecule type" value="Genomic_DNA"/>
</dbReference>
<evidence type="ECO:0000313" key="2">
    <source>
        <dbReference type="Proteomes" id="UP000294508"/>
    </source>
</evidence>
<dbReference type="Proteomes" id="UP000294508">
    <property type="component" value="Unassembled WGS sequence"/>
</dbReference>
<comment type="caution">
    <text evidence="1">The sequence shown here is derived from an EMBL/GenBank/DDBJ whole genome shotgun (WGS) entry which is preliminary data.</text>
</comment>
<protein>
    <submittedName>
        <fullName evidence="1">Pyridoxamine 5'-phosphate oxidase-like protein</fullName>
    </submittedName>
</protein>
<evidence type="ECO:0000313" key="1">
    <source>
        <dbReference type="EMBL" id="TCO20481.1"/>
    </source>
</evidence>
<dbReference type="SUPFAM" id="SSF50475">
    <property type="entry name" value="FMN-binding split barrel"/>
    <property type="match status" value="1"/>
</dbReference>
<dbReference type="Pfam" id="PF12900">
    <property type="entry name" value="Pyridox_ox_2"/>
    <property type="match status" value="1"/>
</dbReference>
<dbReference type="OrthoDB" id="5193072at2"/>
<accession>A0A4R2H4E6</accession>
<name>A0A4R2H4E6_9ACTN</name>
<dbReference type="RefSeq" id="WP_132212996.1">
    <property type="nucleotide sequence ID" value="NZ_SLWN01000012.1"/>
</dbReference>
<dbReference type="AlphaFoldDB" id="A0A4R2H4E6"/>
<dbReference type="InterPro" id="IPR012349">
    <property type="entry name" value="Split_barrel_FMN-bd"/>
</dbReference>
<gene>
    <name evidence="1" type="ORF">EV652_112227</name>
</gene>